<dbReference type="Proteomes" id="UP000188318">
    <property type="component" value="Unassembled WGS sequence"/>
</dbReference>
<dbReference type="InterPro" id="IPR051414">
    <property type="entry name" value="Adenylate-forming_Reductase"/>
</dbReference>
<dbReference type="STRING" id="602072.A0A1R3R6W4"/>
<keyword evidence="1" id="KW-0596">Phosphopantetheine</keyword>
<dbReference type="Pfam" id="PF00501">
    <property type="entry name" value="AMP-binding"/>
    <property type="match status" value="1"/>
</dbReference>
<keyword evidence="2" id="KW-0597">Phosphoprotein</keyword>
<dbReference type="InterPro" id="IPR013120">
    <property type="entry name" value="FAR_NAD-bd"/>
</dbReference>
<dbReference type="GO" id="GO:0031177">
    <property type="term" value="F:phosphopantetheine binding"/>
    <property type="evidence" value="ECO:0007669"/>
    <property type="project" value="InterPro"/>
</dbReference>
<dbReference type="Pfam" id="PF23562">
    <property type="entry name" value="AMP-binding_C_3"/>
    <property type="match status" value="1"/>
</dbReference>
<dbReference type="InterPro" id="IPR042099">
    <property type="entry name" value="ANL_N_sf"/>
</dbReference>
<proteinExistence type="predicted"/>
<dbReference type="Pfam" id="PF00550">
    <property type="entry name" value="PP-binding"/>
    <property type="match status" value="1"/>
</dbReference>
<dbReference type="PANTHER" id="PTHR43439:SF2">
    <property type="entry name" value="ENZYME, PUTATIVE (JCVI)-RELATED"/>
    <property type="match status" value="1"/>
</dbReference>
<dbReference type="Gene3D" id="1.10.1200.10">
    <property type="entry name" value="ACP-like"/>
    <property type="match status" value="1"/>
</dbReference>
<dbReference type="PANTHER" id="PTHR43439">
    <property type="entry name" value="PHENYLACETATE-COENZYME A LIGASE"/>
    <property type="match status" value="1"/>
</dbReference>
<name>A0A1R3R6W4_ASPC5</name>
<dbReference type="InterPro" id="IPR036291">
    <property type="entry name" value="NAD(P)-bd_dom_sf"/>
</dbReference>
<dbReference type="InterPro" id="IPR020845">
    <property type="entry name" value="AMP-binding_CS"/>
</dbReference>
<dbReference type="InterPro" id="IPR020806">
    <property type="entry name" value="PKS_PP-bd"/>
</dbReference>
<sequence length="1055" mass="116165">MSYDDGYRPITYKAFANAINGLAKWLTETLGPGHGETLSYLGPNDLRYPALVMAALKAGYCMFMTSPRNSAAAHQSLFTKLDCQTLLVPVPRPPFIAGILEAHPLNVVEVPGLDELLTTEYPHVEFTKTYPEAASERMAIIHTSGSTGIPKPVIWTHDSAVKHMHMNAMAPPEGHECQGHWGFGKRMYLTLPPFHAAGLGHMIFVTMPVDTTIIIPTAAGLPTAAALVAARKQTPFEFAMVPPSLLQELAQTPELLDYCSTHLEFLCYGGGDVPQEIGNAVARKVKLVNAYGASELGNLSLIHSIANRDPLTDWRYLHFHPATGVEYRHVSGDEYEMVLVRTPAREAYQFTFTIFPELQEYHPNDLMVRHPDPAKPDLWRPSARTDDIIVFLNGEKTNPVSMEQHIITTNPEVTGALVAGSQRFQAVLLVELGLSAKALSMSERAAIIEKLWPSIEHANTQCPAHARIAKSHILFTTPEKPMLRAGKGTVQRAGTLALYAQEFDALYADADKLAQQDAGDLVGPGSVDDTTQVEQYIREVLVAITGWETATLSATENWFNLGLDSLQAITTTRILKQGLNLPSLSPNVIYLHPTVAGLAHAVQHLHQHREQSAEAHQQALLQEREQLFDDLIQQIHLPTTSNNPPKPSPPTTHTVLLTGSTGQLGTYLLNTLLQTPTVEHIYCLNRNPNAQELHQTRITTHHLTPLPSSRVHFLTADLTQPDLGLPPAQLQHLQQTTTLIIHNAWTVNFNLSLPSFQPNLTGVVNLINFTAQATHTPHLFYISSMSSTFGHHTPTTLTPESIITTTTPAPNAYANSKYLAEHLLAHAARQAPHLHLHPAIARVGQIAGPVRSPGLWSKSEWFPSLVLSALHLNALPESLAPTMDRVDWVPIDLLAEILVELAIPAPVENEPPRGEVQVYHPVNLHARTWTDIRPMIADALAQYSSSGEGEGEGEGEGKSLAIIPIREWVKCIRYDVESGTSRSSKLEERELQALLAKNPAAKLLDFFEEVVALETGEENGNVLDTRITAEKSPKLRGVDAVKKEWILKWIGEWLV</sequence>
<reference evidence="5" key="1">
    <citation type="journal article" date="2017" name="Genome Biol.">
        <title>Comparative genomics reveals high biological diversity and specific adaptations in the industrially and medically important fungal genus Aspergillus.</title>
        <authorList>
            <person name="de Vries R.P."/>
            <person name="Riley R."/>
            <person name="Wiebenga A."/>
            <person name="Aguilar-Osorio G."/>
            <person name="Amillis S."/>
            <person name="Uchima C.A."/>
            <person name="Anderluh G."/>
            <person name="Asadollahi M."/>
            <person name="Askin M."/>
            <person name="Barry K."/>
            <person name="Battaglia E."/>
            <person name="Bayram O."/>
            <person name="Benocci T."/>
            <person name="Braus-Stromeyer S.A."/>
            <person name="Caldana C."/>
            <person name="Canovas D."/>
            <person name="Cerqueira G.C."/>
            <person name="Chen F."/>
            <person name="Chen W."/>
            <person name="Choi C."/>
            <person name="Clum A."/>
            <person name="Dos Santos R.A."/>
            <person name="Damasio A.R."/>
            <person name="Diallinas G."/>
            <person name="Emri T."/>
            <person name="Fekete E."/>
            <person name="Flipphi M."/>
            <person name="Freyberg S."/>
            <person name="Gallo A."/>
            <person name="Gournas C."/>
            <person name="Habgood R."/>
            <person name="Hainaut M."/>
            <person name="Harispe M.L."/>
            <person name="Henrissat B."/>
            <person name="Hilden K.S."/>
            <person name="Hope R."/>
            <person name="Hossain A."/>
            <person name="Karabika E."/>
            <person name="Karaffa L."/>
            <person name="Karanyi Z."/>
            <person name="Krasevec N."/>
            <person name="Kuo A."/>
            <person name="Kusch H."/>
            <person name="LaButti K."/>
            <person name="Lagendijk E.L."/>
            <person name="Lapidus A."/>
            <person name="Levasseur A."/>
            <person name="Lindquist E."/>
            <person name="Lipzen A."/>
            <person name="Logrieco A.F."/>
            <person name="MacCabe A."/>
            <person name="Maekelae M.R."/>
            <person name="Malavazi I."/>
            <person name="Melin P."/>
            <person name="Meyer V."/>
            <person name="Mielnichuk N."/>
            <person name="Miskei M."/>
            <person name="Molnar A.P."/>
            <person name="Mule G."/>
            <person name="Ngan C.Y."/>
            <person name="Orejas M."/>
            <person name="Orosz E."/>
            <person name="Ouedraogo J.P."/>
            <person name="Overkamp K.M."/>
            <person name="Park H.-S."/>
            <person name="Perrone G."/>
            <person name="Piumi F."/>
            <person name="Punt P.J."/>
            <person name="Ram A.F."/>
            <person name="Ramon A."/>
            <person name="Rauscher S."/>
            <person name="Record E."/>
            <person name="Riano-Pachon D.M."/>
            <person name="Robert V."/>
            <person name="Roehrig J."/>
            <person name="Ruller R."/>
            <person name="Salamov A."/>
            <person name="Salih N.S."/>
            <person name="Samson R.A."/>
            <person name="Sandor E."/>
            <person name="Sanguinetti M."/>
            <person name="Schuetze T."/>
            <person name="Sepcic K."/>
            <person name="Shelest E."/>
            <person name="Sherlock G."/>
            <person name="Sophianopoulou V."/>
            <person name="Squina F.M."/>
            <person name="Sun H."/>
            <person name="Susca A."/>
            <person name="Todd R.B."/>
            <person name="Tsang A."/>
            <person name="Unkles S.E."/>
            <person name="van de Wiele N."/>
            <person name="van Rossen-Uffink D."/>
            <person name="Oliveira J.V."/>
            <person name="Vesth T.C."/>
            <person name="Visser J."/>
            <person name="Yu J.-H."/>
            <person name="Zhou M."/>
            <person name="Andersen M.R."/>
            <person name="Archer D.B."/>
            <person name="Baker S.E."/>
            <person name="Benoit I."/>
            <person name="Brakhage A.A."/>
            <person name="Braus G.H."/>
            <person name="Fischer R."/>
            <person name="Frisvad J.C."/>
            <person name="Goldman G.H."/>
            <person name="Houbraken J."/>
            <person name="Oakley B."/>
            <person name="Pocsi I."/>
            <person name="Scazzocchio C."/>
            <person name="Seiboth B."/>
            <person name="vanKuyk P.A."/>
            <person name="Wortman J."/>
            <person name="Dyer P.S."/>
            <person name="Grigoriev I.V."/>
        </authorList>
    </citation>
    <scope>NUCLEOTIDE SEQUENCE [LARGE SCALE GENOMIC DNA]</scope>
    <source>
        <strain evidence="5">ITEM 5010</strain>
    </source>
</reference>
<evidence type="ECO:0000313" key="5">
    <source>
        <dbReference type="Proteomes" id="UP000188318"/>
    </source>
</evidence>
<gene>
    <name evidence="4" type="ORF">ASPCADRAFT_157242</name>
</gene>
<dbReference type="PROSITE" id="PS00455">
    <property type="entry name" value="AMP_BINDING"/>
    <property type="match status" value="1"/>
</dbReference>
<dbReference type="Pfam" id="PF07993">
    <property type="entry name" value="NAD_binding_4"/>
    <property type="match status" value="1"/>
</dbReference>
<dbReference type="Gene3D" id="3.40.50.12780">
    <property type="entry name" value="N-terminal domain of ligase-like"/>
    <property type="match status" value="1"/>
</dbReference>
<evidence type="ECO:0000259" key="3">
    <source>
        <dbReference type="PROSITE" id="PS50075"/>
    </source>
</evidence>
<keyword evidence="5" id="KW-1185">Reference proteome</keyword>
<dbReference type="InterPro" id="IPR000873">
    <property type="entry name" value="AMP-dep_synth/lig_dom"/>
</dbReference>
<dbReference type="SMART" id="SM00823">
    <property type="entry name" value="PKS_PP"/>
    <property type="match status" value="1"/>
</dbReference>
<dbReference type="Gene3D" id="3.40.50.720">
    <property type="entry name" value="NAD(P)-binding Rossmann-like Domain"/>
    <property type="match status" value="1"/>
</dbReference>
<dbReference type="SUPFAM" id="SSF47336">
    <property type="entry name" value="ACP-like"/>
    <property type="match status" value="1"/>
</dbReference>
<dbReference type="OrthoDB" id="429813at2759"/>
<feature type="domain" description="Carrier" evidence="3">
    <location>
        <begin position="528"/>
        <end position="606"/>
    </location>
</feature>
<accession>A0A1R3R6W4</accession>
<evidence type="ECO:0000256" key="2">
    <source>
        <dbReference type="ARBA" id="ARBA00022553"/>
    </source>
</evidence>
<dbReference type="SUPFAM" id="SSF56801">
    <property type="entry name" value="Acetyl-CoA synthetase-like"/>
    <property type="match status" value="1"/>
</dbReference>
<dbReference type="OMA" id="IWTHDSA"/>
<evidence type="ECO:0000256" key="1">
    <source>
        <dbReference type="ARBA" id="ARBA00022450"/>
    </source>
</evidence>
<dbReference type="PROSITE" id="PS50075">
    <property type="entry name" value="CARRIER"/>
    <property type="match status" value="1"/>
</dbReference>
<dbReference type="EMBL" id="KV907566">
    <property type="protein sequence ID" value="OOF90211.1"/>
    <property type="molecule type" value="Genomic_DNA"/>
</dbReference>
<dbReference type="SUPFAM" id="SSF51735">
    <property type="entry name" value="NAD(P)-binding Rossmann-fold domains"/>
    <property type="match status" value="1"/>
</dbReference>
<dbReference type="VEuPathDB" id="FungiDB:ASPCADRAFT_157242"/>
<dbReference type="InterPro" id="IPR009081">
    <property type="entry name" value="PP-bd_ACP"/>
</dbReference>
<dbReference type="AlphaFoldDB" id="A0A1R3R6W4"/>
<organism evidence="4 5">
    <name type="scientific">Aspergillus carbonarius (strain ITEM 5010)</name>
    <dbReference type="NCBI Taxonomy" id="602072"/>
    <lineage>
        <taxon>Eukaryota</taxon>
        <taxon>Fungi</taxon>
        <taxon>Dikarya</taxon>
        <taxon>Ascomycota</taxon>
        <taxon>Pezizomycotina</taxon>
        <taxon>Eurotiomycetes</taxon>
        <taxon>Eurotiomycetidae</taxon>
        <taxon>Eurotiales</taxon>
        <taxon>Aspergillaceae</taxon>
        <taxon>Aspergillus</taxon>
        <taxon>Aspergillus subgen. Circumdati</taxon>
    </lineage>
</organism>
<dbReference type="InterPro" id="IPR036736">
    <property type="entry name" value="ACP-like_sf"/>
</dbReference>
<protein>
    <recommendedName>
        <fullName evidence="3">Carrier domain-containing protein</fullName>
    </recommendedName>
</protein>
<evidence type="ECO:0000313" key="4">
    <source>
        <dbReference type="EMBL" id="OOF90211.1"/>
    </source>
</evidence>